<evidence type="ECO:0000313" key="2">
    <source>
        <dbReference type="Proteomes" id="UP000266723"/>
    </source>
</evidence>
<name>A0ABQ7DAH2_BRACR</name>
<reference evidence="1 2" key="1">
    <citation type="journal article" date="2020" name="BMC Genomics">
        <title>Intraspecific diversification of the crop wild relative Brassica cretica Lam. using demographic model selection.</title>
        <authorList>
            <person name="Kioukis A."/>
            <person name="Michalopoulou V.A."/>
            <person name="Briers L."/>
            <person name="Pirintsos S."/>
            <person name="Studholme D.J."/>
            <person name="Pavlidis P."/>
            <person name="Sarris P.F."/>
        </authorList>
    </citation>
    <scope>NUCLEOTIDE SEQUENCE [LARGE SCALE GENOMIC DNA]</scope>
    <source>
        <strain evidence="2">cv. PFS-1207/04</strain>
    </source>
</reference>
<protein>
    <submittedName>
        <fullName evidence="1">Uncharacterized protein</fullName>
    </submittedName>
</protein>
<comment type="caution">
    <text evidence="1">The sequence shown here is derived from an EMBL/GenBank/DDBJ whole genome shotgun (WGS) entry which is preliminary data.</text>
</comment>
<gene>
    <name evidence="1" type="ORF">DY000_02017253</name>
</gene>
<dbReference type="EMBL" id="QGKV02000759">
    <property type="protein sequence ID" value="KAF3568490.1"/>
    <property type="molecule type" value="Genomic_DNA"/>
</dbReference>
<sequence length="152" mass="16646">MLLYQTLDLFLPDAQEEIRVFAESFCGCDDCFENAGLGPCGFVEILHFESPRLELSVQEPPPFEGKHSFRSVNGGGAGVQQLLFGIIRKKLDAVERDGEADKRAADSSHQELIEEAPVKIVSPPHLSVMIASMTRVDKGSGVARISDPHPVR</sequence>
<organism evidence="1 2">
    <name type="scientific">Brassica cretica</name>
    <name type="common">Mustard</name>
    <dbReference type="NCBI Taxonomy" id="69181"/>
    <lineage>
        <taxon>Eukaryota</taxon>
        <taxon>Viridiplantae</taxon>
        <taxon>Streptophyta</taxon>
        <taxon>Embryophyta</taxon>
        <taxon>Tracheophyta</taxon>
        <taxon>Spermatophyta</taxon>
        <taxon>Magnoliopsida</taxon>
        <taxon>eudicotyledons</taxon>
        <taxon>Gunneridae</taxon>
        <taxon>Pentapetalae</taxon>
        <taxon>rosids</taxon>
        <taxon>malvids</taxon>
        <taxon>Brassicales</taxon>
        <taxon>Brassicaceae</taxon>
        <taxon>Brassiceae</taxon>
        <taxon>Brassica</taxon>
    </lineage>
</organism>
<evidence type="ECO:0000313" key="1">
    <source>
        <dbReference type="EMBL" id="KAF3568490.1"/>
    </source>
</evidence>
<accession>A0ABQ7DAH2</accession>
<dbReference type="Proteomes" id="UP000266723">
    <property type="component" value="Unassembled WGS sequence"/>
</dbReference>
<proteinExistence type="predicted"/>
<keyword evidence="2" id="KW-1185">Reference proteome</keyword>